<keyword evidence="1" id="KW-0472">Membrane</keyword>
<dbReference type="STRING" id="212042.APH_1040"/>
<keyword evidence="2" id="KW-0132">Cell division</keyword>
<dbReference type="HOGENOM" id="CLU_200934_0_0_5"/>
<accession>F5GUK2</accession>
<feature type="transmembrane region" description="Helical" evidence="1">
    <location>
        <begin position="30"/>
        <end position="52"/>
    </location>
</feature>
<name>F5GUK2_ANAPZ</name>
<evidence type="ECO:0000256" key="1">
    <source>
        <dbReference type="SAM" id="Phobius"/>
    </source>
</evidence>
<evidence type="ECO:0000313" key="3">
    <source>
        <dbReference type="Proteomes" id="UP000001943"/>
    </source>
</evidence>
<evidence type="ECO:0000313" key="2">
    <source>
        <dbReference type="EMBL" id="AEB26876.1"/>
    </source>
</evidence>
<dbReference type="RefSeq" id="WP_020849627.1">
    <property type="nucleotide sequence ID" value="NC_007797.1"/>
</dbReference>
<dbReference type="EnsemblBacteria" id="AEB26876">
    <property type="protein sequence ID" value="AEB26876"/>
    <property type="gene ID" value="APH_1040"/>
</dbReference>
<keyword evidence="1" id="KW-1133">Transmembrane helix</keyword>
<protein>
    <submittedName>
        <fullName evidence="2">Putative cell division protein, degenerate</fullName>
    </submittedName>
</protein>
<keyword evidence="3" id="KW-1185">Reference proteome</keyword>
<proteinExistence type="predicted"/>
<dbReference type="AlphaFoldDB" id="F5GUK2"/>
<reference evidence="2 3" key="1">
    <citation type="journal article" date="2006" name="PLoS Genet.">
        <title>Comparative genomics of emerging human ehrlichiosis agents.</title>
        <authorList>
            <person name="Dunning Hotopp J.C."/>
            <person name="Lin M."/>
            <person name="Madupu R."/>
            <person name="Crabtree J."/>
            <person name="Angiuoli S.V."/>
            <person name="Eisen J.A."/>
            <person name="Seshadri R."/>
            <person name="Ren Q."/>
            <person name="Wu M."/>
            <person name="Utterback T.R."/>
            <person name="Smith S."/>
            <person name="Lewis M."/>
            <person name="Khouri H."/>
            <person name="Zhang C."/>
            <person name="Niu H."/>
            <person name="Lin Q."/>
            <person name="Ohashi N."/>
            <person name="Zhi N."/>
            <person name="Nelson W."/>
            <person name="Brinkac L.M."/>
            <person name="Dodson R.J."/>
            <person name="Rosovitz M.J."/>
            <person name="Sundaram J."/>
            <person name="Daugherty S.C."/>
            <person name="Davidsen T."/>
            <person name="Durkin A.S."/>
            <person name="Gwinn M."/>
            <person name="Haft D.H."/>
            <person name="Selengut J.D."/>
            <person name="Sullivan S.A."/>
            <person name="Zafar N."/>
            <person name="Zhou L."/>
            <person name="Benahmed F."/>
            <person name="Forberger H."/>
            <person name="Halpin R."/>
            <person name="Mulligan S."/>
            <person name="Robinson J."/>
            <person name="White O."/>
            <person name="Rikihisa Y."/>
            <person name="Tettelin H."/>
        </authorList>
    </citation>
    <scope>NUCLEOTIDE SEQUENCE [LARGE SCALE GENOMIC DNA]</scope>
    <source>
        <strain evidence="2 3">HZ</strain>
    </source>
</reference>
<sequence>MQNEYKLGVKFRTHGVVYDSLIRPMHAQKVMFEFVSEVTLLSIIGSLFISYLPMLSLGGDLVPFSQEDAARWQ</sequence>
<keyword evidence="2" id="KW-0131">Cell cycle</keyword>
<gene>
    <name evidence="2" type="ordered locus">APH_1040</name>
</gene>
<dbReference type="GO" id="GO:0051301">
    <property type="term" value="P:cell division"/>
    <property type="evidence" value="ECO:0007669"/>
    <property type="project" value="UniProtKB-KW"/>
</dbReference>
<dbReference type="GeneID" id="92748030"/>
<dbReference type="EMBL" id="CP000235">
    <property type="protein sequence ID" value="AEB26876.1"/>
    <property type="molecule type" value="Genomic_DNA"/>
</dbReference>
<organism evidence="2 3">
    <name type="scientific">Anaplasma phagocytophilum (strain HZ)</name>
    <dbReference type="NCBI Taxonomy" id="212042"/>
    <lineage>
        <taxon>Bacteria</taxon>
        <taxon>Pseudomonadati</taxon>
        <taxon>Pseudomonadota</taxon>
        <taxon>Alphaproteobacteria</taxon>
        <taxon>Rickettsiales</taxon>
        <taxon>Anaplasmataceae</taxon>
        <taxon>Anaplasma</taxon>
        <taxon>phagocytophilum group</taxon>
    </lineage>
</organism>
<dbReference type="PaxDb" id="212042-APH_1040"/>
<dbReference type="eggNOG" id="COG0465">
    <property type="taxonomic scope" value="Bacteria"/>
</dbReference>
<dbReference type="Proteomes" id="UP000001943">
    <property type="component" value="Chromosome"/>
</dbReference>
<keyword evidence="1" id="KW-0812">Transmembrane</keyword>
<dbReference type="KEGG" id="aph:APH_1040"/>